<reference evidence="3 5" key="2">
    <citation type="submission" date="2023-04" db="EMBL/GenBank/DDBJ databases">
        <title>Acinetobacter johnsonii isolate AYTCM encoding NDM-1, OXA-58 and PER-1.</title>
        <authorList>
            <person name="Tian C."/>
            <person name="Wang S."/>
            <person name="Fan X."/>
            <person name="Xia D."/>
        </authorList>
    </citation>
    <scope>NUCLEOTIDE SEQUENCE [LARGE SCALE GENOMIC DNA]</scope>
    <source>
        <strain evidence="3 5">AYTCM</strain>
    </source>
</reference>
<reference evidence="2 4" key="1">
    <citation type="submission" date="2017-11" db="EMBL/GenBank/DDBJ databases">
        <title>Infants hospitalized years apart are colonized by the same room-sourced microbial strains.</title>
        <authorList>
            <person name="Brooks B."/>
            <person name="Olm M.R."/>
            <person name="Firek B.A."/>
            <person name="Baker R."/>
            <person name="Thomas B.C."/>
            <person name="Morowitz M.J."/>
            <person name="Banfield J.F."/>
        </authorList>
    </citation>
    <scope>NUCLEOTIDE SEQUENCE [LARGE SCALE GENOMIC DNA]</scope>
    <source>
        <strain evidence="2">S2_003_000_R3_20</strain>
    </source>
</reference>
<dbReference type="InterPro" id="IPR047216">
    <property type="entry name" value="Endonuclease_DUF559_bact"/>
</dbReference>
<evidence type="ECO:0000313" key="2">
    <source>
        <dbReference type="EMBL" id="PZQ86199.1"/>
    </source>
</evidence>
<dbReference type="AlphaFoldDB" id="A0A239RZ72"/>
<feature type="domain" description="DUF559" evidence="1">
    <location>
        <begin position="8"/>
        <end position="115"/>
    </location>
</feature>
<dbReference type="CDD" id="cd01038">
    <property type="entry name" value="Endonuclease_DUF559"/>
    <property type="match status" value="1"/>
</dbReference>
<dbReference type="InterPro" id="IPR011335">
    <property type="entry name" value="Restrct_endonuc-II-like"/>
</dbReference>
<protein>
    <submittedName>
        <fullName evidence="2">DUF559 domain-containing protein</fullName>
    </submittedName>
</protein>
<dbReference type="SUPFAM" id="SSF52980">
    <property type="entry name" value="Restriction endonuclease-like"/>
    <property type="match status" value="1"/>
</dbReference>
<evidence type="ECO:0000259" key="1">
    <source>
        <dbReference type="Pfam" id="PF04480"/>
    </source>
</evidence>
<keyword evidence="5" id="KW-1185">Reference proteome</keyword>
<dbReference type="PANTHER" id="PTHR38590">
    <property type="entry name" value="BLL0828 PROTEIN"/>
    <property type="match status" value="1"/>
</dbReference>
<dbReference type="InterPro" id="IPR007569">
    <property type="entry name" value="DUF559"/>
</dbReference>
<name>A0A239RZ72_ACIJO</name>
<gene>
    <name evidence="2" type="ORF">DI542_14825</name>
    <name evidence="3" type="ORF">QBJ73_12150</name>
</gene>
<dbReference type="RefSeq" id="WP_058952528.1">
    <property type="nucleotide sequence ID" value="NZ_CANMLB010000039.1"/>
</dbReference>
<proteinExistence type="predicted"/>
<evidence type="ECO:0000313" key="3">
    <source>
        <dbReference type="EMBL" id="WMG17145.1"/>
    </source>
</evidence>
<accession>A0A239RZ72</accession>
<dbReference type="Proteomes" id="UP001244586">
    <property type="component" value="Chromosome"/>
</dbReference>
<dbReference type="Proteomes" id="UP000249282">
    <property type="component" value="Unassembled WGS sequence"/>
</dbReference>
<dbReference type="Gene3D" id="3.40.960.10">
    <property type="entry name" value="VSR Endonuclease"/>
    <property type="match status" value="1"/>
</dbReference>
<dbReference type="EMBL" id="QFQJ01000101">
    <property type="protein sequence ID" value="PZQ86199.1"/>
    <property type="molecule type" value="Genomic_DNA"/>
</dbReference>
<dbReference type="PANTHER" id="PTHR38590:SF1">
    <property type="entry name" value="BLL0828 PROTEIN"/>
    <property type="match status" value="1"/>
</dbReference>
<evidence type="ECO:0000313" key="5">
    <source>
        <dbReference type="Proteomes" id="UP001244586"/>
    </source>
</evidence>
<organism evidence="2 4">
    <name type="scientific">Acinetobacter johnsonii</name>
    <dbReference type="NCBI Taxonomy" id="40214"/>
    <lineage>
        <taxon>Bacteria</taxon>
        <taxon>Pseudomonadati</taxon>
        <taxon>Pseudomonadota</taxon>
        <taxon>Gammaproteobacteria</taxon>
        <taxon>Moraxellales</taxon>
        <taxon>Moraxellaceae</taxon>
        <taxon>Acinetobacter</taxon>
    </lineage>
</organism>
<sequence length="127" mass="14904">MQPYNKYLKLPSRDLRNSMTDAEQLLWQRLRRKQILGLQFYRQKPILNFIVDFYCPAANLIIECDGGQHYTEDGRSADQIRDQALSELGLVVVRYSNRQILTEIDGVVEQIYCVVEQRLELIKLESP</sequence>
<dbReference type="Pfam" id="PF04480">
    <property type="entry name" value="DUF559"/>
    <property type="match status" value="1"/>
</dbReference>
<evidence type="ECO:0000313" key="4">
    <source>
        <dbReference type="Proteomes" id="UP000249282"/>
    </source>
</evidence>
<dbReference type="EMBL" id="CP121776">
    <property type="protein sequence ID" value="WMG17145.1"/>
    <property type="molecule type" value="Genomic_DNA"/>
</dbReference>